<evidence type="ECO:0000256" key="11">
    <source>
        <dbReference type="RuleBase" id="RU363032"/>
    </source>
</evidence>
<dbReference type="CDD" id="cd06261">
    <property type="entry name" value="TM_PBP2"/>
    <property type="match status" value="1"/>
</dbReference>
<keyword evidence="7 11" id="KW-0812">Transmembrane</keyword>
<dbReference type="RefSeq" id="WP_177309904.1">
    <property type="nucleotide sequence ID" value="NZ_FNXB01000048.1"/>
</dbReference>
<comment type="subcellular location">
    <subcellularLocation>
        <location evidence="12">Cell inner membrane</location>
        <topology evidence="12">Multi-pass membrane protein</topology>
    </subcellularLocation>
    <subcellularLocation>
        <location evidence="1 11">Cell membrane</location>
        <topology evidence="1 11">Multi-pass membrane protein</topology>
    </subcellularLocation>
</comment>
<reference evidence="16" key="3">
    <citation type="submission" date="2016-10" db="EMBL/GenBank/DDBJ databases">
        <authorList>
            <person name="Wibberg D."/>
        </authorList>
    </citation>
    <scope>NUCLEOTIDE SEQUENCE [LARGE SCALE GENOMIC DNA]</scope>
</reference>
<keyword evidence="9 11" id="KW-0472">Membrane</keyword>
<proteinExistence type="inferred from homology"/>
<dbReference type="Pfam" id="PF00528">
    <property type="entry name" value="BPD_transp_1"/>
    <property type="match status" value="1"/>
</dbReference>
<evidence type="ECO:0000256" key="8">
    <source>
        <dbReference type="ARBA" id="ARBA00022989"/>
    </source>
</evidence>
<dbReference type="PANTHER" id="PTHR43744">
    <property type="entry name" value="ABC TRANSPORTER PERMEASE PROTEIN MG189-RELATED-RELATED"/>
    <property type="match status" value="1"/>
</dbReference>
<dbReference type="STRING" id="501024.RTCCBAU85039_5797"/>
<sequence length="294" mass="32211">MTAVPTHSTLLRLQVEPSSMKRDPILIGLWITLIMVALIWVAPFVFIVFTSLKTPAAVTSTGAFVPPTDFAFENYSAAWSRGNFASSFFNSAIITVIKVPLGLLLSAMAAYALAKIKLKVSKALLLLVVFGTMIPFQVMLAPLFTLVNSFGLIDTYPGVILPYIAFGVPYQVFILHGFFKGIPKELSEAALIDGANHFTIFRRIFLPVCLPVLAALLILDFVSTWNEFAMALVLLQDQHMWTLPLGLMSFQGQFSSNYGQLNAAIVMTVLPATIVYLIFQRYFVSGLTSGAVKG</sequence>
<feature type="transmembrane region" description="Helical" evidence="11">
    <location>
        <begin position="200"/>
        <end position="222"/>
    </location>
</feature>
<comment type="function">
    <text evidence="10 12">Part of the ABC transporter complex UgpBAEC involved in sn-glycerol-3-phosphate (G3P) import. Probably responsible for the translocation of the substrate across the membrane.</text>
</comment>
<evidence type="ECO:0000256" key="1">
    <source>
        <dbReference type="ARBA" id="ARBA00004651"/>
    </source>
</evidence>
<evidence type="ECO:0000256" key="4">
    <source>
        <dbReference type="ARBA" id="ARBA00020515"/>
    </source>
</evidence>
<gene>
    <name evidence="14" type="primary">araQ_17</name>
    <name evidence="12" type="synonym">ugpE</name>
    <name evidence="14" type="ORF">RTCCBAU85039_5797</name>
    <name evidence="15" type="ORF">SAMN05216228_103736</name>
</gene>
<keyword evidence="17" id="KW-1185">Reference proteome</keyword>
<evidence type="ECO:0000313" key="17">
    <source>
        <dbReference type="Proteomes" id="UP000198939"/>
    </source>
</evidence>
<feature type="transmembrane region" description="Helical" evidence="11">
    <location>
        <begin position="159"/>
        <end position="179"/>
    </location>
</feature>
<dbReference type="GO" id="GO:0005886">
    <property type="term" value="C:plasma membrane"/>
    <property type="evidence" value="ECO:0007669"/>
    <property type="project" value="UniProtKB-SubCell"/>
</dbReference>
<evidence type="ECO:0000313" key="14">
    <source>
        <dbReference type="EMBL" id="SEI18131.1"/>
    </source>
</evidence>
<comment type="similarity">
    <text evidence="2 11">Belongs to the binding-protein-dependent transport system permease family.</text>
</comment>
<evidence type="ECO:0000259" key="13">
    <source>
        <dbReference type="PROSITE" id="PS50928"/>
    </source>
</evidence>
<name>A0A1H8UYU5_9HYPH</name>
<keyword evidence="12" id="KW-0997">Cell inner membrane</keyword>
<accession>A0A1H8UYU5</accession>
<organism evidence="14 16">
    <name type="scientific">Rhizobium tibeticum</name>
    <dbReference type="NCBI Taxonomy" id="501024"/>
    <lineage>
        <taxon>Bacteria</taxon>
        <taxon>Pseudomonadati</taxon>
        <taxon>Pseudomonadota</taxon>
        <taxon>Alphaproteobacteria</taxon>
        <taxon>Hyphomicrobiales</taxon>
        <taxon>Rhizobiaceae</taxon>
        <taxon>Rhizobium/Agrobacterium group</taxon>
        <taxon>Rhizobium</taxon>
    </lineage>
</organism>
<evidence type="ECO:0000256" key="12">
    <source>
        <dbReference type="RuleBase" id="RU363056"/>
    </source>
</evidence>
<protein>
    <recommendedName>
        <fullName evidence="4 12">sn-glycerol-3-phosphate transport system permease protein UgpE</fullName>
    </recommendedName>
</protein>
<dbReference type="EMBL" id="FOCV01000037">
    <property type="protein sequence ID" value="SEP08134.1"/>
    <property type="molecule type" value="Genomic_DNA"/>
</dbReference>
<feature type="transmembrane region" description="Helical" evidence="11">
    <location>
        <begin position="261"/>
        <end position="279"/>
    </location>
</feature>
<reference evidence="14" key="2">
    <citation type="submission" date="2016-10" db="EMBL/GenBank/DDBJ databases">
        <authorList>
            <person name="de Groot N.N."/>
        </authorList>
    </citation>
    <scope>NUCLEOTIDE SEQUENCE [LARGE SCALE GENOMIC DNA]</scope>
    <source>
        <strain evidence="14">CCBAU85039</strain>
    </source>
</reference>
<feature type="transmembrane region" description="Helical" evidence="11">
    <location>
        <begin position="25"/>
        <end position="49"/>
    </location>
</feature>
<reference evidence="15 17" key="1">
    <citation type="submission" date="2016-10" db="EMBL/GenBank/DDBJ databases">
        <authorList>
            <person name="Varghese N."/>
            <person name="Submissions S."/>
        </authorList>
    </citation>
    <scope>NUCLEOTIDE SEQUENCE [LARGE SCALE GENOMIC DNA]</scope>
    <source>
        <strain evidence="15 17">CGMCC 1.7071</strain>
    </source>
</reference>
<dbReference type="AlphaFoldDB" id="A0A1H8UYU5"/>
<feature type="transmembrane region" description="Helical" evidence="11">
    <location>
        <begin position="124"/>
        <end position="147"/>
    </location>
</feature>
<evidence type="ECO:0000256" key="10">
    <source>
        <dbReference type="ARBA" id="ARBA00037054"/>
    </source>
</evidence>
<dbReference type="Proteomes" id="UP000198939">
    <property type="component" value="Unassembled WGS sequence"/>
</dbReference>
<dbReference type="GO" id="GO:0055085">
    <property type="term" value="P:transmembrane transport"/>
    <property type="evidence" value="ECO:0007669"/>
    <property type="project" value="InterPro"/>
</dbReference>
<evidence type="ECO:0000313" key="15">
    <source>
        <dbReference type="EMBL" id="SEP08134.1"/>
    </source>
</evidence>
<evidence type="ECO:0000256" key="9">
    <source>
        <dbReference type="ARBA" id="ARBA00023136"/>
    </source>
</evidence>
<dbReference type="Gene3D" id="1.10.3720.10">
    <property type="entry name" value="MetI-like"/>
    <property type="match status" value="1"/>
</dbReference>
<comment type="subunit">
    <text evidence="3 12">The complex is composed of two ATP-binding proteins (UgpC), two transmembrane proteins (UgpA and UgpE) and a solute-binding protein (UgpB).</text>
</comment>
<dbReference type="EMBL" id="FNXB01000048">
    <property type="protein sequence ID" value="SEI18131.1"/>
    <property type="molecule type" value="Genomic_DNA"/>
</dbReference>
<dbReference type="PROSITE" id="PS50928">
    <property type="entry name" value="ABC_TM1"/>
    <property type="match status" value="1"/>
</dbReference>
<dbReference type="InterPro" id="IPR000515">
    <property type="entry name" value="MetI-like"/>
</dbReference>
<evidence type="ECO:0000256" key="3">
    <source>
        <dbReference type="ARBA" id="ARBA00011557"/>
    </source>
</evidence>
<dbReference type="InterPro" id="IPR035906">
    <property type="entry name" value="MetI-like_sf"/>
</dbReference>
<evidence type="ECO:0000256" key="6">
    <source>
        <dbReference type="ARBA" id="ARBA00022475"/>
    </source>
</evidence>
<dbReference type="PANTHER" id="PTHR43744:SF8">
    <property type="entry name" value="SN-GLYCEROL-3-PHOSPHATE TRANSPORT SYSTEM PERMEASE PROTEIN UGPE"/>
    <property type="match status" value="1"/>
</dbReference>
<evidence type="ECO:0000256" key="2">
    <source>
        <dbReference type="ARBA" id="ARBA00009306"/>
    </source>
</evidence>
<dbReference type="Proteomes" id="UP000183063">
    <property type="component" value="Unassembled WGS sequence"/>
</dbReference>
<keyword evidence="5 11" id="KW-0813">Transport</keyword>
<evidence type="ECO:0000313" key="16">
    <source>
        <dbReference type="Proteomes" id="UP000183063"/>
    </source>
</evidence>
<feature type="domain" description="ABC transmembrane type-1" evidence="13">
    <location>
        <begin position="88"/>
        <end position="279"/>
    </location>
</feature>
<dbReference type="SUPFAM" id="SSF161098">
    <property type="entry name" value="MetI-like"/>
    <property type="match status" value="1"/>
</dbReference>
<feature type="transmembrane region" description="Helical" evidence="11">
    <location>
        <begin position="88"/>
        <end position="112"/>
    </location>
</feature>
<evidence type="ECO:0000256" key="7">
    <source>
        <dbReference type="ARBA" id="ARBA00022692"/>
    </source>
</evidence>
<keyword evidence="8 11" id="KW-1133">Transmembrane helix</keyword>
<evidence type="ECO:0000256" key="5">
    <source>
        <dbReference type="ARBA" id="ARBA00022448"/>
    </source>
</evidence>
<keyword evidence="6 12" id="KW-1003">Cell membrane</keyword>